<dbReference type="PANTHER" id="PTHR14187">
    <property type="entry name" value="ALPHA KINASE/ELONGATION FACTOR 2 KINASE"/>
    <property type="match status" value="1"/>
</dbReference>
<dbReference type="Proteomes" id="UP001304243">
    <property type="component" value="Unassembled WGS sequence"/>
</dbReference>
<organism evidence="1 2">
    <name type="scientific">Mucor velutinosus</name>
    <dbReference type="NCBI Taxonomy" id="708070"/>
    <lineage>
        <taxon>Eukaryota</taxon>
        <taxon>Fungi</taxon>
        <taxon>Fungi incertae sedis</taxon>
        <taxon>Mucoromycota</taxon>
        <taxon>Mucoromycotina</taxon>
        <taxon>Mucoromycetes</taxon>
        <taxon>Mucorales</taxon>
        <taxon>Mucorineae</taxon>
        <taxon>Mucoraceae</taxon>
        <taxon>Mucor</taxon>
    </lineage>
</organism>
<sequence length="980" mass="110588">MLPTHYSSAVDLGNTFSGSCYTCTKEKDAIVHVTEWPHQETFEKTPSVCLYDTTQHPPAMIKWRQAAMDHATLHPNDANTLLMSDFKFKLFNLDSTTDAATTDLAVSYHTAAVDYLRATHTYTLQQLLQNNPTANEAQVRYVLTIPATWVNSNSEDLRQIAIEANVVSASEPEAIHKARLAVLSEAHAASLFCEREYCATSVTQLLKGHRYTVVDLGGVTAALATYECTENGQEHCQLASESMDVLIEQFKTEIKHCFGEDSSYVPPATKQAVEPDIAGDTHLMVVTETKVPTYMMDYQQNGHGNNAFDDSYYSDDFINDALDERESSFEDNDKDFAGNQEDANSDFEQVHEADVSHGEIDENHTKIAKHVFDPVVDRVISLIREQIRESGTTIDILFLLGGFSQSPYLQKKLHEGFITRAGSVQRIIVPENRYRASMRGGIHYGLDCAKAIPEYYLKDKAGNLIYNNYNRLVSIDFNFDEMTAMYSIIKLNDYSKSLLTSKLKKKIRSASINFGMLKEGDSETRFALNLHAKHSYYIRNGGLENMKNYETSKVIIFHLSFAEFGSLHKPNEVQSRLSSHSSVNLAAAMQTQKRGLDKVHSMERGSLLTHNAVTFFEELDFAGILQQEPETFLTSAVEILELITAGNFPVHHLLTFFGQNAVHIIGDVFLEPNTDNVVSIEYQEASGSMKTAIEYAILVLKNMTFTTKHVTELLLLPWIRRVLASAVMKAHSNTFKRPEAYIQHNTAQSRHQRFLSSNRQDSAAYLFEALKREVKQLTLSRSLPSDNEIHNLSEDDAIYEDAGCIINVVRMPRQQEATRIARKTYAIQFFKYFVQRPSQAAAVVQGQADAQDAQAEDGGPSNRQEINIGVQDHLTLYPLIQKDANLATECHKLGSNRYCIQDKRSVATVLYVSDEIPLPDQYYTSNTSFRELNQFIIPIEDPTQPIRIQCTPEDYSILFTMSQGDDYKDGFRCHDLMYYG</sequence>
<evidence type="ECO:0000313" key="2">
    <source>
        <dbReference type="Proteomes" id="UP001304243"/>
    </source>
</evidence>
<dbReference type="SUPFAM" id="SSF53067">
    <property type="entry name" value="Actin-like ATPase domain"/>
    <property type="match status" value="1"/>
</dbReference>
<accession>A0AAN7HKM4</accession>
<dbReference type="Gene3D" id="3.30.420.40">
    <property type="match status" value="1"/>
</dbReference>
<gene>
    <name evidence="1" type="ORF">ATC70_012614</name>
</gene>
<name>A0AAN7HKM4_9FUNG</name>
<protein>
    <submittedName>
        <fullName evidence="1">Uncharacterized protein</fullName>
    </submittedName>
</protein>
<dbReference type="RefSeq" id="XP_064678065.1">
    <property type="nucleotide sequence ID" value="XM_064831785.1"/>
</dbReference>
<dbReference type="InterPro" id="IPR043129">
    <property type="entry name" value="ATPase_NBD"/>
</dbReference>
<evidence type="ECO:0000313" key="1">
    <source>
        <dbReference type="EMBL" id="KAK4511399.1"/>
    </source>
</evidence>
<reference evidence="1 2" key="1">
    <citation type="submission" date="2022-11" db="EMBL/GenBank/DDBJ databases">
        <title>Mucor velutinosus strain NIH1002 WGS.</title>
        <authorList>
            <person name="Subramanian P."/>
            <person name="Mullikin J.C."/>
            <person name="Segre J.A."/>
            <person name="Zelazny A.M."/>
        </authorList>
    </citation>
    <scope>NUCLEOTIDE SEQUENCE [LARGE SCALE GENOMIC DNA]</scope>
    <source>
        <strain evidence="1 2">NIH1002</strain>
    </source>
</reference>
<dbReference type="AlphaFoldDB" id="A0AAN7HKM4"/>
<dbReference type="PANTHER" id="PTHR14187:SF5">
    <property type="entry name" value="HEAT SHOCK 70 KDA PROTEIN 12A"/>
    <property type="match status" value="1"/>
</dbReference>
<comment type="caution">
    <text evidence="1">The sequence shown here is derived from an EMBL/GenBank/DDBJ whole genome shotgun (WGS) entry which is preliminary data.</text>
</comment>
<dbReference type="EMBL" id="JASEJX010000030">
    <property type="protein sequence ID" value="KAK4511399.1"/>
    <property type="molecule type" value="Genomic_DNA"/>
</dbReference>
<keyword evidence="2" id="KW-1185">Reference proteome</keyword>
<dbReference type="GeneID" id="89956300"/>
<proteinExistence type="predicted"/>